<organism evidence="6 7">
    <name type="scientific">Botrimarina mediterranea</name>
    <dbReference type="NCBI Taxonomy" id="2528022"/>
    <lineage>
        <taxon>Bacteria</taxon>
        <taxon>Pseudomonadati</taxon>
        <taxon>Planctomycetota</taxon>
        <taxon>Planctomycetia</taxon>
        <taxon>Pirellulales</taxon>
        <taxon>Lacipirellulaceae</taxon>
        <taxon>Botrimarina</taxon>
    </lineage>
</organism>
<accession>A0A518K6R4</accession>
<dbReference type="EMBL" id="CP036349">
    <property type="protein sequence ID" value="QDV73474.1"/>
    <property type="molecule type" value="Genomic_DNA"/>
</dbReference>
<evidence type="ECO:0000256" key="3">
    <source>
        <dbReference type="ARBA" id="ARBA00022884"/>
    </source>
</evidence>
<dbReference type="PANTHER" id="PTHR34984">
    <property type="entry name" value="CARBON STORAGE REGULATOR"/>
    <property type="match status" value="1"/>
</dbReference>
<comment type="similarity">
    <text evidence="4">Belongs to the CsrA/RsmA family.</text>
</comment>
<comment type="subunit">
    <text evidence="4">Homodimer; the beta-strands of each monomer intercalate to form a hydrophobic core, while the alpha-helices form wings that extend away from the core.</text>
</comment>
<name>A0A518K6R4_9BACT</name>
<evidence type="ECO:0000256" key="2">
    <source>
        <dbReference type="ARBA" id="ARBA00022845"/>
    </source>
</evidence>
<keyword evidence="7" id="KW-1185">Reference proteome</keyword>
<dbReference type="GO" id="GO:1902208">
    <property type="term" value="P:regulation of bacterial-type flagellum assembly"/>
    <property type="evidence" value="ECO:0007669"/>
    <property type="project" value="UniProtKB-UniRule"/>
</dbReference>
<dbReference type="GO" id="GO:0005829">
    <property type="term" value="C:cytosol"/>
    <property type="evidence" value="ECO:0007669"/>
    <property type="project" value="TreeGrafter"/>
</dbReference>
<dbReference type="PANTHER" id="PTHR34984:SF1">
    <property type="entry name" value="CARBON STORAGE REGULATOR"/>
    <property type="match status" value="1"/>
</dbReference>
<evidence type="ECO:0000256" key="5">
    <source>
        <dbReference type="SAM" id="MobiDB-lite"/>
    </source>
</evidence>
<dbReference type="Proteomes" id="UP000316426">
    <property type="component" value="Chromosome"/>
</dbReference>
<comment type="subcellular location">
    <subcellularLocation>
        <location evidence="4">Cytoplasm</location>
    </subcellularLocation>
</comment>
<dbReference type="Pfam" id="PF02599">
    <property type="entry name" value="CsrA"/>
    <property type="match status" value="1"/>
</dbReference>
<sequence length="114" mass="12094">MLVLTRKPQEKIRIGDGITITVIKTKGSGVRLGIEAPADVPVLRGELLAARDSFVKTETDEASVPDAATNQAKSDSEVQFTRVKRSRVPSVLPNLLGEPGPLRAMMAGRATTGA</sequence>
<keyword evidence="1 4" id="KW-0963">Cytoplasm</keyword>
<reference evidence="6 7" key="1">
    <citation type="submission" date="2019-02" db="EMBL/GenBank/DDBJ databases">
        <title>Deep-cultivation of Planctomycetes and their phenomic and genomic characterization uncovers novel biology.</title>
        <authorList>
            <person name="Wiegand S."/>
            <person name="Jogler M."/>
            <person name="Boedeker C."/>
            <person name="Pinto D."/>
            <person name="Vollmers J."/>
            <person name="Rivas-Marin E."/>
            <person name="Kohn T."/>
            <person name="Peeters S.H."/>
            <person name="Heuer A."/>
            <person name="Rast P."/>
            <person name="Oberbeckmann S."/>
            <person name="Bunk B."/>
            <person name="Jeske O."/>
            <person name="Meyerdierks A."/>
            <person name="Storesund J.E."/>
            <person name="Kallscheuer N."/>
            <person name="Luecker S."/>
            <person name="Lage O.M."/>
            <person name="Pohl T."/>
            <person name="Merkel B.J."/>
            <person name="Hornburger P."/>
            <person name="Mueller R.-W."/>
            <person name="Bruemmer F."/>
            <person name="Labrenz M."/>
            <person name="Spormann A.M."/>
            <person name="Op den Camp H."/>
            <person name="Overmann J."/>
            <person name="Amann R."/>
            <person name="Jetten M.S.M."/>
            <person name="Mascher T."/>
            <person name="Medema M.H."/>
            <person name="Devos D.P."/>
            <person name="Kaster A.-K."/>
            <person name="Ovreas L."/>
            <person name="Rohde M."/>
            <person name="Galperin M.Y."/>
            <person name="Jogler C."/>
        </authorList>
    </citation>
    <scope>NUCLEOTIDE SEQUENCE [LARGE SCALE GENOMIC DNA]</scope>
    <source>
        <strain evidence="6 7">Spa11</strain>
    </source>
</reference>
<proteinExistence type="inferred from homology"/>
<keyword evidence="2 4" id="KW-0810">Translation regulation</keyword>
<evidence type="ECO:0000313" key="7">
    <source>
        <dbReference type="Proteomes" id="UP000316426"/>
    </source>
</evidence>
<feature type="compositionally biased region" description="Polar residues" evidence="5">
    <location>
        <begin position="68"/>
        <end position="79"/>
    </location>
</feature>
<keyword evidence="3 4" id="KW-0694">RNA-binding</keyword>
<evidence type="ECO:0000313" key="6">
    <source>
        <dbReference type="EMBL" id="QDV73474.1"/>
    </source>
</evidence>
<dbReference type="GO" id="GO:0006402">
    <property type="term" value="P:mRNA catabolic process"/>
    <property type="evidence" value="ECO:0007669"/>
    <property type="project" value="InterPro"/>
</dbReference>
<dbReference type="GO" id="GO:0048027">
    <property type="term" value="F:mRNA 5'-UTR binding"/>
    <property type="evidence" value="ECO:0007669"/>
    <property type="project" value="UniProtKB-UniRule"/>
</dbReference>
<protein>
    <recommendedName>
        <fullName evidence="4">Translational regulator CsrA</fullName>
    </recommendedName>
</protein>
<evidence type="ECO:0000256" key="4">
    <source>
        <dbReference type="HAMAP-Rule" id="MF_00167"/>
    </source>
</evidence>
<dbReference type="InterPro" id="IPR003751">
    <property type="entry name" value="CsrA"/>
</dbReference>
<dbReference type="SUPFAM" id="SSF117130">
    <property type="entry name" value="CsrA-like"/>
    <property type="match status" value="1"/>
</dbReference>
<gene>
    <name evidence="6" type="primary">csrA_2</name>
    <name evidence="4" type="synonym">csrA</name>
    <name evidence="6" type="ORF">Spa11_16700</name>
</gene>
<feature type="region of interest" description="Disordered" evidence="5">
    <location>
        <begin position="58"/>
        <end position="114"/>
    </location>
</feature>
<dbReference type="HAMAP" id="MF_00167">
    <property type="entry name" value="CsrA"/>
    <property type="match status" value="1"/>
</dbReference>
<dbReference type="RefSeq" id="WP_145110528.1">
    <property type="nucleotide sequence ID" value="NZ_CP036349.1"/>
</dbReference>
<keyword evidence="4" id="KW-1005">Bacterial flagellum biogenesis</keyword>
<keyword evidence="4" id="KW-0678">Repressor</keyword>
<dbReference type="InterPro" id="IPR036107">
    <property type="entry name" value="CsrA_sf"/>
</dbReference>
<dbReference type="GO" id="GO:0006109">
    <property type="term" value="P:regulation of carbohydrate metabolic process"/>
    <property type="evidence" value="ECO:0007669"/>
    <property type="project" value="InterPro"/>
</dbReference>
<dbReference type="GO" id="GO:0044781">
    <property type="term" value="P:bacterial-type flagellum organization"/>
    <property type="evidence" value="ECO:0007669"/>
    <property type="project" value="UniProtKB-KW"/>
</dbReference>
<comment type="function">
    <text evidence="4">A translational regulator that binds mRNA to regulate translation initiation and/or mRNA stability. Usually binds in the 5'-UTR at or near the Shine-Dalgarno sequence preventing ribosome-binding, thus repressing translation. Its main target seems to be the major flagellin gene, while its function is anatagonized by FliW.</text>
</comment>
<dbReference type="Gene3D" id="2.60.40.4380">
    <property type="entry name" value="Translational regulator CsrA"/>
    <property type="match status" value="1"/>
</dbReference>
<dbReference type="AlphaFoldDB" id="A0A518K6R4"/>
<dbReference type="KEGG" id="bmei:Spa11_16700"/>
<evidence type="ECO:0000256" key="1">
    <source>
        <dbReference type="ARBA" id="ARBA00022490"/>
    </source>
</evidence>
<dbReference type="GO" id="GO:0045947">
    <property type="term" value="P:negative regulation of translational initiation"/>
    <property type="evidence" value="ECO:0007669"/>
    <property type="project" value="UniProtKB-UniRule"/>
</dbReference>